<dbReference type="InterPro" id="IPR045584">
    <property type="entry name" value="Pilin-like"/>
</dbReference>
<dbReference type="Gene3D" id="3.30.700.10">
    <property type="entry name" value="Glycoprotein, Type 4 Pilin"/>
    <property type="match status" value="1"/>
</dbReference>
<name>A0A517SY78_9BACT</name>
<protein>
    <submittedName>
        <fullName evidence="4">Type II secretion system protein G</fullName>
    </submittedName>
</protein>
<dbReference type="AlphaFoldDB" id="A0A517SY78"/>
<dbReference type="Pfam" id="PF08334">
    <property type="entry name" value="T2SSG"/>
    <property type="match status" value="1"/>
</dbReference>
<dbReference type="InterPro" id="IPR000983">
    <property type="entry name" value="Bac_GSPG_pilin"/>
</dbReference>
<dbReference type="PRINTS" id="PR00813">
    <property type="entry name" value="BCTERIALGSPG"/>
</dbReference>
<dbReference type="SUPFAM" id="SSF54523">
    <property type="entry name" value="Pili subunits"/>
    <property type="match status" value="1"/>
</dbReference>
<dbReference type="InterPro" id="IPR013545">
    <property type="entry name" value="T2SS_protein-GspG_C"/>
</dbReference>
<keyword evidence="2" id="KW-0812">Transmembrane</keyword>
<keyword evidence="1" id="KW-0488">Methylation</keyword>
<dbReference type="EMBL" id="CP036272">
    <property type="protein sequence ID" value="QDT61095.1"/>
    <property type="molecule type" value="Genomic_DNA"/>
</dbReference>
<evidence type="ECO:0000313" key="4">
    <source>
        <dbReference type="EMBL" id="QDT61095.1"/>
    </source>
</evidence>
<organism evidence="4 5">
    <name type="scientific">Stieleria bergensis</name>
    <dbReference type="NCBI Taxonomy" id="2528025"/>
    <lineage>
        <taxon>Bacteria</taxon>
        <taxon>Pseudomonadati</taxon>
        <taxon>Planctomycetota</taxon>
        <taxon>Planctomycetia</taxon>
        <taxon>Pirellulales</taxon>
        <taxon>Pirellulaceae</taxon>
        <taxon>Stieleria</taxon>
    </lineage>
</organism>
<proteinExistence type="predicted"/>
<dbReference type="OrthoDB" id="9795612at2"/>
<keyword evidence="5" id="KW-1185">Reference proteome</keyword>
<dbReference type="GO" id="GO:0015628">
    <property type="term" value="P:protein secretion by the type II secretion system"/>
    <property type="evidence" value="ECO:0007669"/>
    <property type="project" value="InterPro"/>
</dbReference>
<reference evidence="4 5" key="1">
    <citation type="submission" date="2019-02" db="EMBL/GenBank/DDBJ databases">
        <title>Deep-cultivation of Planctomycetes and their phenomic and genomic characterization uncovers novel biology.</title>
        <authorList>
            <person name="Wiegand S."/>
            <person name="Jogler M."/>
            <person name="Boedeker C."/>
            <person name="Pinto D."/>
            <person name="Vollmers J."/>
            <person name="Rivas-Marin E."/>
            <person name="Kohn T."/>
            <person name="Peeters S.H."/>
            <person name="Heuer A."/>
            <person name="Rast P."/>
            <person name="Oberbeckmann S."/>
            <person name="Bunk B."/>
            <person name="Jeske O."/>
            <person name="Meyerdierks A."/>
            <person name="Storesund J.E."/>
            <person name="Kallscheuer N."/>
            <person name="Luecker S."/>
            <person name="Lage O.M."/>
            <person name="Pohl T."/>
            <person name="Merkel B.J."/>
            <person name="Hornburger P."/>
            <person name="Mueller R.-W."/>
            <person name="Bruemmer F."/>
            <person name="Labrenz M."/>
            <person name="Spormann A.M."/>
            <person name="Op den Camp H."/>
            <person name="Overmann J."/>
            <person name="Amann R."/>
            <person name="Jetten M.S.M."/>
            <person name="Mascher T."/>
            <person name="Medema M.H."/>
            <person name="Devos D.P."/>
            <person name="Kaster A.-K."/>
            <person name="Ovreas L."/>
            <person name="Rohde M."/>
            <person name="Galperin M.Y."/>
            <person name="Jogler C."/>
        </authorList>
    </citation>
    <scope>NUCLEOTIDE SEQUENCE [LARGE SCALE GENOMIC DNA]</scope>
    <source>
        <strain evidence="4 5">SV_7m_r</strain>
    </source>
</reference>
<evidence type="ECO:0000259" key="3">
    <source>
        <dbReference type="Pfam" id="PF08334"/>
    </source>
</evidence>
<feature type="transmembrane region" description="Helical" evidence="2">
    <location>
        <begin position="29"/>
        <end position="51"/>
    </location>
</feature>
<dbReference type="Proteomes" id="UP000315003">
    <property type="component" value="Chromosome"/>
</dbReference>
<keyword evidence="2" id="KW-0472">Membrane</keyword>
<dbReference type="GO" id="GO:0015627">
    <property type="term" value="C:type II protein secretion system complex"/>
    <property type="evidence" value="ECO:0007669"/>
    <property type="project" value="InterPro"/>
</dbReference>
<keyword evidence="2" id="KW-1133">Transmembrane helix</keyword>
<feature type="domain" description="Type II secretion system protein GspG C-terminal" evidence="3">
    <location>
        <begin position="49"/>
        <end position="146"/>
    </location>
</feature>
<sequence>MNASLSKPLSVSRRHPAALRRGNRRGFTLLELLLVLAILVILGGTVAYNVVGIQAGASEDVTKTNMEKIDTAIKMYQIRIISLPKTLEELRDGPSDADKAKKFPSGGFLEEIPSDGWGNEINYTISGAGFELRSAGIDQQMNTDDDIVVSKK</sequence>
<accession>A0A517SY78</accession>
<dbReference type="InterPro" id="IPR012902">
    <property type="entry name" value="N_methyl_site"/>
</dbReference>
<dbReference type="Pfam" id="PF07963">
    <property type="entry name" value="N_methyl"/>
    <property type="match status" value="1"/>
</dbReference>
<evidence type="ECO:0000313" key="5">
    <source>
        <dbReference type="Proteomes" id="UP000315003"/>
    </source>
</evidence>
<gene>
    <name evidence="4" type="primary">pulG_3</name>
    <name evidence="4" type="ORF">SV7mr_36260</name>
</gene>
<evidence type="ECO:0000256" key="1">
    <source>
        <dbReference type="ARBA" id="ARBA00022481"/>
    </source>
</evidence>
<dbReference type="NCBIfam" id="TIGR02532">
    <property type="entry name" value="IV_pilin_GFxxxE"/>
    <property type="match status" value="1"/>
</dbReference>
<dbReference type="PROSITE" id="PS00409">
    <property type="entry name" value="PROKAR_NTER_METHYL"/>
    <property type="match status" value="1"/>
</dbReference>
<evidence type="ECO:0000256" key="2">
    <source>
        <dbReference type="SAM" id="Phobius"/>
    </source>
</evidence>